<dbReference type="EMBL" id="JAULSO010000002">
    <property type="protein sequence ID" value="KAK3687160.1"/>
    <property type="molecule type" value="Genomic_DNA"/>
</dbReference>
<proteinExistence type="predicted"/>
<evidence type="ECO:0008006" key="4">
    <source>
        <dbReference type="Google" id="ProtNLM"/>
    </source>
</evidence>
<evidence type="ECO:0000313" key="3">
    <source>
        <dbReference type="Proteomes" id="UP001270362"/>
    </source>
</evidence>
<evidence type="ECO:0000313" key="2">
    <source>
        <dbReference type="EMBL" id="KAK3687160.1"/>
    </source>
</evidence>
<dbReference type="AlphaFoldDB" id="A0AAE0X711"/>
<protein>
    <recommendedName>
        <fullName evidence="4">Pyridoxamine 5'-phosphate oxidase putative domain-containing protein</fullName>
    </recommendedName>
</protein>
<reference evidence="2" key="1">
    <citation type="journal article" date="2023" name="Mol. Phylogenet. Evol.">
        <title>Genome-scale phylogeny and comparative genomics of the fungal order Sordariales.</title>
        <authorList>
            <person name="Hensen N."/>
            <person name="Bonometti L."/>
            <person name="Westerberg I."/>
            <person name="Brannstrom I.O."/>
            <person name="Guillou S."/>
            <person name="Cros-Aarteil S."/>
            <person name="Calhoun S."/>
            <person name="Haridas S."/>
            <person name="Kuo A."/>
            <person name="Mondo S."/>
            <person name="Pangilinan J."/>
            <person name="Riley R."/>
            <person name="LaButti K."/>
            <person name="Andreopoulos B."/>
            <person name="Lipzen A."/>
            <person name="Chen C."/>
            <person name="Yan M."/>
            <person name="Daum C."/>
            <person name="Ng V."/>
            <person name="Clum A."/>
            <person name="Steindorff A."/>
            <person name="Ohm R.A."/>
            <person name="Martin F."/>
            <person name="Silar P."/>
            <person name="Natvig D.O."/>
            <person name="Lalanne C."/>
            <person name="Gautier V."/>
            <person name="Ament-Velasquez S.L."/>
            <person name="Kruys A."/>
            <person name="Hutchinson M.I."/>
            <person name="Powell A.J."/>
            <person name="Barry K."/>
            <person name="Miller A.N."/>
            <person name="Grigoriev I.V."/>
            <person name="Debuchy R."/>
            <person name="Gladieux P."/>
            <person name="Hiltunen Thoren M."/>
            <person name="Johannesson H."/>
        </authorList>
    </citation>
    <scope>NUCLEOTIDE SEQUENCE</scope>
    <source>
        <strain evidence="2">CBS 314.62</strain>
    </source>
</reference>
<evidence type="ECO:0000256" key="1">
    <source>
        <dbReference type="SAM" id="Phobius"/>
    </source>
</evidence>
<accession>A0AAE0X711</accession>
<gene>
    <name evidence="2" type="ORF">B0T22DRAFT_121663</name>
</gene>
<keyword evidence="1" id="KW-0472">Membrane</keyword>
<dbReference type="PANTHER" id="PTHR39336">
    <property type="entry name" value="PYRIDOXAMINE PHOSPHATE OXIDASE FAMILY PROTEIN (AFU_ORTHOLOGUE AFUA_6G11440)"/>
    <property type="match status" value="1"/>
</dbReference>
<dbReference type="SUPFAM" id="SSF50475">
    <property type="entry name" value="FMN-binding split barrel"/>
    <property type="match status" value="1"/>
</dbReference>
<keyword evidence="1" id="KW-1133">Transmembrane helix</keyword>
<keyword evidence="3" id="KW-1185">Reference proteome</keyword>
<dbReference type="Proteomes" id="UP001270362">
    <property type="component" value="Unassembled WGS sequence"/>
</dbReference>
<sequence>MGQFYEAIPEVAIPWILDQKMFWVSTAPLSASGHINVSPKGGDYFGILDSKTFWYMDLTGSGNETISHLYEPGNGRITVMFCAFAGPPRIVRLFGHGTVLESGTAAFDQFVKKHDVKTIPGSRSIILVDVHQAAGSCGFSVPFYEFKDFRTTLNDHFRKRVERFEQGMSEENMERYWAYKNAWSMDGLPGLQVALKTAKEEHVAPIQKMVGPLAPKAYLNERRFSVKHLVMVAISTAFLTLCLLFTGLAAMDHALLKV</sequence>
<keyword evidence="1" id="KW-0812">Transmembrane</keyword>
<dbReference type="Gene3D" id="2.30.110.10">
    <property type="entry name" value="Electron Transport, Fmn-binding Protein, Chain A"/>
    <property type="match status" value="1"/>
</dbReference>
<organism evidence="2 3">
    <name type="scientific">Podospora appendiculata</name>
    <dbReference type="NCBI Taxonomy" id="314037"/>
    <lineage>
        <taxon>Eukaryota</taxon>
        <taxon>Fungi</taxon>
        <taxon>Dikarya</taxon>
        <taxon>Ascomycota</taxon>
        <taxon>Pezizomycotina</taxon>
        <taxon>Sordariomycetes</taxon>
        <taxon>Sordariomycetidae</taxon>
        <taxon>Sordariales</taxon>
        <taxon>Podosporaceae</taxon>
        <taxon>Podospora</taxon>
    </lineage>
</organism>
<feature type="transmembrane region" description="Helical" evidence="1">
    <location>
        <begin position="229"/>
        <end position="251"/>
    </location>
</feature>
<dbReference type="InterPro" id="IPR012349">
    <property type="entry name" value="Split_barrel_FMN-bd"/>
</dbReference>
<reference evidence="2" key="2">
    <citation type="submission" date="2023-06" db="EMBL/GenBank/DDBJ databases">
        <authorList>
            <consortium name="Lawrence Berkeley National Laboratory"/>
            <person name="Haridas S."/>
            <person name="Hensen N."/>
            <person name="Bonometti L."/>
            <person name="Westerberg I."/>
            <person name="Brannstrom I.O."/>
            <person name="Guillou S."/>
            <person name="Cros-Aarteil S."/>
            <person name="Calhoun S."/>
            <person name="Kuo A."/>
            <person name="Mondo S."/>
            <person name="Pangilinan J."/>
            <person name="Riley R."/>
            <person name="Labutti K."/>
            <person name="Andreopoulos B."/>
            <person name="Lipzen A."/>
            <person name="Chen C."/>
            <person name="Yanf M."/>
            <person name="Daum C."/>
            <person name="Ng V."/>
            <person name="Clum A."/>
            <person name="Steindorff A."/>
            <person name="Ohm R."/>
            <person name="Martin F."/>
            <person name="Silar P."/>
            <person name="Natvig D."/>
            <person name="Lalanne C."/>
            <person name="Gautier V."/>
            <person name="Ament-Velasquez S.L."/>
            <person name="Kruys A."/>
            <person name="Hutchinson M.I."/>
            <person name="Powell A.J."/>
            <person name="Barry K."/>
            <person name="Miller A.N."/>
            <person name="Grigoriev I.V."/>
            <person name="Debuchy R."/>
            <person name="Gladieux P."/>
            <person name="Thoren M.H."/>
            <person name="Johannesson H."/>
        </authorList>
    </citation>
    <scope>NUCLEOTIDE SEQUENCE</scope>
    <source>
        <strain evidence="2">CBS 314.62</strain>
    </source>
</reference>
<dbReference type="PANTHER" id="PTHR39336:SF3">
    <property type="entry name" value="PYRIDOXAMINE PHOSPHATE OXIDASE"/>
    <property type="match status" value="1"/>
</dbReference>
<name>A0AAE0X711_9PEZI</name>
<comment type="caution">
    <text evidence="2">The sequence shown here is derived from an EMBL/GenBank/DDBJ whole genome shotgun (WGS) entry which is preliminary data.</text>
</comment>